<evidence type="ECO:0000256" key="4">
    <source>
        <dbReference type="ARBA" id="ARBA00022741"/>
    </source>
</evidence>
<evidence type="ECO:0000256" key="5">
    <source>
        <dbReference type="ARBA" id="ARBA00022777"/>
    </source>
</evidence>
<feature type="non-terminal residue" evidence="12">
    <location>
        <position position="318"/>
    </location>
</feature>
<evidence type="ECO:0000256" key="10">
    <source>
        <dbReference type="ARBA" id="ARBA00079669"/>
    </source>
</evidence>
<comment type="catalytic activity">
    <reaction evidence="8">
        <text>L-seryl-[protein] + ATP = O-phospho-L-seryl-[protein] + ADP + H(+)</text>
        <dbReference type="Rhea" id="RHEA:17989"/>
        <dbReference type="Rhea" id="RHEA-COMP:9863"/>
        <dbReference type="Rhea" id="RHEA-COMP:11604"/>
        <dbReference type="ChEBI" id="CHEBI:15378"/>
        <dbReference type="ChEBI" id="CHEBI:29999"/>
        <dbReference type="ChEBI" id="CHEBI:30616"/>
        <dbReference type="ChEBI" id="CHEBI:83421"/>
        <dbReference type="ChEBI" id="CHEBI:456216"/>
        <dbReference type="EC" id="2.7.11.1"/>
    </reaction>
</comment>
<accession>A0A851SUU0</accession>
<dbReference type="FunFam" id="1.25.10.10:FF:000579">
    <property type="entry name" value="Serine/threonine kinase like domain containing 1"/>
    <property type="match status" value="1"/>
</dbReference>
<sequence length="318" mass="34897">EFMHAYWDREEAQVKAVEHLASFLGDGNALPCLLACTGLITSAMKTHIDSLELQRGGCRLLLEILSQALERNLDVGRSLDDSVISSLLETVRKYSENEELLSLVCTLLMMISSSEVAAENLRKAGAIPDLLMSIRKFLHNEQICLSCCGALWSLVVSGNLESSIDKALLRSAISASSTVLQEHLQNGTVAEAAVSALWALSLQGRFTENEYESTTALLLDALRMNLGRPVLVKNACQALAHLLRLSEISAFSFVTDSKGSGIKLVKDAYYFHSDDPEVVESVCALTNEMVQYDDIALDMVSQKMKEMLSEIKSRFPSS</sequence>
<dbReference type="Gene3D" id="1.25.10.10">
    <property type="entry name" value="Leucine-rich Repeat Variant"/>
    <property type="match status" value="1"/>
</dbReference>
<name>A0A851SUU0_9AVES</name>
<dbReference type="SUPFAM" id="SSF48371">
    <property type="entry name" value="ARM repeat"/>
    <property type="match status" value="1"/>
</dbReference>
<dbReference type="PANTHER" id="PTHR24363">
    <property type="entry name" value="SERINE/THREONINE PROTEIN KINASE"/>
    <property type="match status" value="1"/>
</dbReference>
<dbReference type="EC" id="2.7.11.1" evidence="1"/>
<evidence type="ECO:0000256" key="3">
    <source>
        <dbReference type="ARBA" id="ARBA00022679"/>
    </source>
</evidence>
<keyword evidence="2" id="KW-0723">Serine/threonine-protein kinase</keyword>
<evidence type="ECO:0000256" key="2">
    <source>
        <dbReference type="ARBA" id="ARBA00022527"/>
    </source>
</evidence>
<keyword evidence="5" id="KW-0418">Kinase</keyword>
<gene>
    <name evidence="12" type="primary">Stkld1_1</name>
    <name evidence="12" type="ORF">NOTNIG_R07278</name>
</gene>
<dbReference type="InterPro" id="IPR016024">
    <property type="entry name" value="ARM-type_fold"/>
</dbReference>
<evidence type="ECO:0000256" key="7">
    <source>
        <dbReference type="ARBA" id="ARBA00047899"/>
    </source>
</evidence>
<evidence type="ECO:0000256" key="9">
    <source>
        <dbReference type="ARBA" id="ARBA00072818"/>
    </source>
</evidence>
<dbReference type="EMBL" id="WBNA01000058">
    <property type="protein sequence ID" value="NXD09233.1"/>
    <property type="molecule type" value="Genomic_DNA"/>
</dbReference>
<feature type="non-terminal residue" evidence="12">
    <location>
        <position position="1"/>
    </location>
</feature>
<evidence type="ECO:0000313" key="12">
    <source>
        <dbReference type="EMBL" id="NXD09233.1"/>
    </source>
</evidence>
<keyword evidence="3" id="KW-0808">Transferase</keyword>
<dbReference type="GO" id="GO:0004674">
    <property type="term" value="F:protein serine/threonine kinase activity"/>
    <property type="evidence" value="ECO:0007669"/>
    <property type="project" value="UniProtKB-KW"/>
</dbReference>
<comment type="caution">
    <text evidence="12">The sequence shown here is derived from an EMBL/GenBank/DDBJ whole genome shotgun (WGS) entry which is preliminary data.</text>
</comment>
<evidence type="ECO:0000313" key="13">
    <source>
        <dbReference type="Proteomes" id="UP000661971"/>
    </source>
</evidence>
<evidence type="ECO:0000256" key="6">
    <source>
        <dbReference type="ARBA" id="ARBA00022840"/>
    </source>
</evidence>
<organism evidence="12 13">
    <name type="scientific">Nothocercus nigrocapillus</name>
    <dbReference type="NCBI Taxonomy" id="1977171"/>
    <lineage>
        <taxon>Eukaryota</taxon>
        <taxon>Metazoa</taxon>
        <taxon>Chordata</taxon>
        <taxon>Craniata</taxon>
        <taxon>Vertebrata</taxon>
        <taxon>Euteleostomi</taxon>
        <taxon>Archelosauria</taxon>
        <taxon>Archosauria</taxon>
        <taxon>Dinosauria</taxon>
        <taxon>Saurischia</taxon>
        <taxon>Theropoda</taxon>
        <taxon>Coelurosauria</taxon>
        <taxon>Aves</taxon>
        <taxon>Palaeognathae</taxon>
        <taxon>Tinamiformes</taxon>
        <taxon>Tinamidae</taxon>
        <taxon>Nothocercus</taxon>
    </lineage>
</organism>
<keyword evidence="6" id="KW-0067">ATP-binding</keyword>
<dbReference type="Proteomes" id="UP000661971">
    <property type="component" value="Unassembled WGS sequence"/>
</dbReference>
<evidence type="ECO:0000256" key="1">
    <source>
        <dbReference type="ARBA" id="ARBA00012513"/>
    </source>
</evidence>
<evidence type="ECO:0000256" key="8">
    <source>
        <dbReference type="ARBA" id="ARBA00048679"/>
    </source>
</evidence>
<dbReference type="AlphaFoldDB" id="A0A851SUU0"/>
<keyword evidence="4" id="KW-0547">Nucleotide-binding</keyword>
<dbReference type="InterPro" id="IPR011989">
    <property type="entry name" value="ARM-like"/>
</dbReference>
<keyword evidence="13" id="KW-1185">Reference proteome</keyword>
<comment type="catalytic activity">
    <reaction evidence="7">
        <text>L-threonyl-[protein] + ATP = O-phospho-L-threonyl-[protein] + ADP + H(+)</text>
        <dbReference type="Rhea" id="RHEA:46608"/>
        <dbReference type="Rhea" id="RHEA-COMP:11060"/>
        <dbReference type="Rhea" id="RHEA-COMP:11605"/>
        <dbReference type="ChEBI" id="CHEBI:15378"/>
        <dbReference type="ChEBI" id="CHEBI:30013"/>
        <dbReference type="ChEBI" id="CHEBI:30616"/>
        <dbReference type="ChEBI" id="CHEBI:61977"/>
        <dbReference type="ChEBI" id="CHEBI:456216"/>
        <dbReference type="EC" id="2.7.11.1"/>
    </reaction>
</comment>
<dbReference type="GO" id="GO:0005524">
    <property type="term" value="F:ATP binding"/>
    <property type="evidence" value="ECO:0007669"/>
    <property type="project" value="UniProtKB-KW"/>
</dbReference>
<reference evidence="13" key="1">
    <citation type="submission" date="2023-07" db="EMBL/GenBank/DDBJ databases">
        <title>Bird 10,000 Genomes (B10K) Project - Family phase.</title>
        <authorList>
            <person name="Zhang G."/>
        </authorList>
    </citation>
    <scope>NUCLEOTIDE SEQUENCE [LARGE SCALE GENOMIC DNA]</scope>
</reference>
<evidence type="ECO:0000256" key="11">
    <source>
        <dbReference type="ARBA" id="ARBA00081628"/>
    </source>
</evidence>
<dbReference type="PANTHER" id="PTHR24363:SF0">
    <property type="entry name" value="SERINE_THREONINE KINASE LIKE DOMAIN CONTAINING 1"/>
    <property type="match status" value="1"/>
</dbReference>
<protein>
    <recommendedName>
        <fullName evidence="9">Serine/threonine kinase-like domain-containing protein STKLD1</fullName>
        <ecNumber evidence="1">2.7.11.1</ecNumber>
    </recommendedName>
    <alternativeName>
        <fullName evidence="11">Serine/threonine kinase-like domain-containing protein 1</fullName>
    </alternativeName>
    <alternativeName>
        <fullName evidence="10">Sugen kinase 071</fullName>
    </alternativeName>
</protein>
<proteinExistence type="predicted"/>